<feature type="transmembrane region" description="Helical" evidence="7">
    <location>
        <begin position="257"/>
        <end position="275"/>
    </location>
</feature>
<evidence type="ECO:0000256" key="3">
    <source>
        <dbReference type="ARBA" id="ARBA00022475"/>
    </source>
</evidence>
<evidence type="ECO:0000256" key="7">
    <source>
        <dbReference type="SAM" id="Phobius"/>
    </source>
</evidence>
<evidence type="ECO:0008006" key="10">
    <source>
        <dbReference type="Google" id="ProtNLM"/>
    </source>
</evidence>
<evidence type="ECO:0000256" key="2">
    <source>
        <dbReference type="ARBA" id="ARBA00022448"/>
    </source>
</evidence>
<keyword evidence="6 7" id="KW-0472">Membrane</keyword>
<accession>A0A160FRV5</accession>
<keyword evidence="2" id="KW-0813">Transport</keyword>
<evidence type="ECO:0000256" key="1">
    <source>
        <dbReference type="ARBA" id="ARBA00004651"/>
    </source>
</evidence>
<dbReference type="SUPFAM" id="SSF103473">
    <property type="entry name" value="MFS general substrate transporter"/>
    <property type="match status" value="1"/>
</dbReference>
<feature type="transmembrane region" description="Helical" evidence="7">
    <location>
        <begin position="44"/>
        <end position="64"/>
    </location>
</feature>
<dbReference type="OrthoDB" id="7283966at2"/>
<keyword evidence="3" id="KW-1003">Cell membrane</keyword>
<feature type="transmembrane region" description="Helical" evidence="7">
    <location>
        <begin position="76"/>
        <end position="98"/>
    </location>
</feature>
<feature type="transmembrane region" description="Helical" evidence="7">
    <location>
        <begin position="371"/>
        <end position="391"/>
    </location>
</feature>
<dbReference type="PANTHER" id="PTHR23513:SF11">
    <property type="entry name" value="STAPHYLOFERRIN A TRANSPORTER"/>
    <property type="match status" value="1"/>
</dbReference>
<dbReference type="KEGG" id="buz:AYM40_24695"/>
<dbReference type="EMBL" id="CP014579">
    <property type="protein sequence ID" value="ANB75552.1"/>
    <property type="molecule type" value="Genomic_DNA"/>
</dbReference>
<dbReference type="InterPro" id="IPR036259">
    <property type="entry name" value="MFS_trans_sf"/>
</dbReference>
<keyword evidence="5 7" id="KW-1133">Transmembrane helix</keyword>
<dbReference type="STRING" id="1804984.AYM40_24695"/>
<evidence type="ECO:0000313" key="9">
    <source>
        <dbReference type="Proteomes" id="UP000076852"/>
    </source>
</evidence>
<feature type="transmembrane region" description="Helical" evidence="7">
    <location>
        <begin position="136"/>
        <end position="163"/>
    </location>
</feature>
<dbReference type="InterPro" id="IPR010290">
    <property type="entry name" value="TM_effector"/>
</dbReference>
<evidence type="ECO:0000256" key="5">
    <source>
        <dbReference type="ARBA" id="ARBA00022989"/>
    </source>
</evidence>
<dbReference type="GO" id="GO:0005886">
    <property type="term" value="C:plasma membrane"/>
    <property type="evidence" value="ECO:0007669"/>
    <property type="project" value="UniProtKB-SubCell"/>
</dbReference>
<dbReference type="CDD" id="cd06173">
    <property type="entry name" value="MFS_MefA_like"/>
    <property type="match status" value="1"/>
</dbReference>
<keyword evidence="9" id="KW-1185">Reference proteome</keyword>
<reference evidence="8 9" key="1">
    <citation type="journal article" date="2016" name="Gene">
        <title>PacBio SMRT assembly of a complex multi-replicon genome reveals chlorocatechol degradative operon in a region of genome plasticity.</title>
        <authorList>
            <person name="Ricker N."/>
            <person name="Shen S.Y."/>
            <person name="Goordial J."/>
            <person name="Jin S."/>
            <person name="Fulthorpe R.R."/>
        </authorList>
    </citation>
    <scope>NUCLEOTIDE SEQUENCE [LARGE SCALE GENOMIC DNA]</scope>
    <source>
        <strain evidence="8 9">OLGA172</strain>
    </source>
</reference>
<dbReference type="AlphaFoldDB" id="A0A160FRV5"/>
<evidence type="ECO:0000313" key="8">
    <source>
        <dbReference type="EMBL" id="ANB75552.1"/>
    </source>
</evidence>
<name>A0A160FRV5_9BURK</name>
<dbReference type="PANTHER" id="PTHR23513">
    <property type="entry name" value="INTEGRAL MEMBRANE EFFLUX PROTEIN-RELATED"/>
    <property type="match status" value="1"/>
</dbReference>
<organism evidence="8 9">
    <name type="scientific">Paraburkholderia phytofirmans OLGA172</name>
    <dbReference type="NCBI Taxonomy" id="1417228"/>
    <lineage>
        <taxon>Bacteria</taxon>
        <taxon>Pseudomonadati</taxon>
        <taxon>Pseudomonadota</taxon>
        <taxon>Betaproteobacteria</taxon>
        <taxon>Burkholderiales</taxon>
        <taxon>Burkholderiaceae</taxon>
        <taxon>Paraburkholderia</taxon>
    </lineage>
</organism>
<protein>
    <recommendedName>
        <fullName evidence="10">MFS transporter</fullName>
    </recommendedName>
</protein>
<dbReference type="RefSeq" id="WP_063498835.1">
    <property type="nucleotide sequence ID" value="NZ_CP014579.1"/>
</dbReference>
<dbReference type="Gene3D" id="1.20.1250.20">
    <property type="entry name" value="MFS general substrate transporter like domains"/>
    <property type="match status" value="1"/>
</dbReference>
<dbReference type="Pfam" id="PF05977">
    <property type="entry name" value="MFS_3"/>
    <property type="match status" value="1"/>
</dbReference>
<evidence type="ECO:0000256" key="4">
    <source>
        <dbReference type="ARBA" id="ARBA00022692"/>
    </source>
</evidence>
<evidence type="ECO:0000256" key="6">
    <source>
        <dbReference type="ARBA" id="ARBA00023136"/>
    </source>
</evidence>
<gene>
    <name evidence="8" type="ORF">AYM40_24695</name>
</gene>
<feature type="transmembrane region" description="Helical" evidence="7">
    <location>
        <begin position="310"/>
        <end position="333"/>
    </location>
</feature>
<proteinExistence type="predicted"/>
<feature type="transmembrane region" description="Helical" evidence="7">
    <location>
        <begin position="169"/>
        <end position="188"/>
    </location>
</feature>
<sequence length="407" mass="42799">MRFGALACGDFRLFTFGNCLSLVGTWVQRIGTGWLAWESSHSSVWLGLLAFADLFPTVLLAPIAGVMADRCDKRRVILYCQFVAMATAVLQAGLILSHANSMEALFAVTLMSGIASALCQPARLSWISTLVPPGKLASAVAINSLCFNLARFVGPALAGAMLLKLDPSALFLLNALSYATFIVVILRIPPAAPRSTEKIPPSPWLREATEGLRYLVSDAPLRATFLILTASAVCIRGIPDLAPAIAGEMLRRGSQGFASLVAAAGAGAIAGGVWCSGRDATKPLARLIERHVMAASLGTLALALTHDFRLAAALFFTMGFSIVVTGIGAQTLIHLSVPQALRGRVLALYGMVYRGGPALSALWLGACAPLWGLRLALGVGALLCMVAYGVTTIRVCAGARRQDPPAQ</sequence>
<comment type="subcellular location">
    <subcellularLocation>
        <location evidence="1">Cell membrane</location>
        <topology evidence="1">Multi-pass membrane protein</topology>
    </subcellularLocation>
</comment>
<feature type="transmembrane region" description="Helical" evidence="7">
    <location>
        <begin position="345"/>
        <end position="365"/>
    </location>
</feature>
<keyword evidence="4 7" id="KW-0812">Transmembrane</keyword>
<dbReference type="Proteomes" id="UP000076852">
    <property type="component" value="Chromosome 2"/>
</dbReference>
<feature type="transmembrane region" description="Helical" evidence="7">
    <location>
        <begin position="104"/>
        <end position="124"/>
    </location>
</feature>